<dbReference type="PANTHER" id="PTHR43741">
    <property type="entry name" value="FMN-DEPENDENT NADH-AZOREDUCTASE 1"/>
    <property type="match status" value="1"/>
</dbReference>
<sequence>MKYLIINGSPRRKNTYGAVKQLISDFDAEFEEIHLIEEQIPFCIGCFNCFVEGESTCPHFSKVNPIVEKIRQCDGIIIASPVYALNVTSLLKNFLDHTAYFYHRPQFFTKKALVVVTTAGAGHKKVASYIDETLRHWGVNKVYKISIALGGEESVDTSRYVKTAEKFFRDVESEKLHSPSFGDVTYFAAWKAMNYVEEPIKADNEFWTSTGLINQDYGQEANLNIVKKLYSKIIFRIFKRMF</sequence>
<accession>A0A1G5XK90</accession>
<dbReference type="EMBL" id="FMXB01000029">
    <property type="protein sequence ID" value="SDA70888.1"/>
    <property type="molecule type" value="Genomic_DNA"/>
</dbReference>
<dbReference type="Proteomes" id="UP000323439">
    <property type="component" value="Unassembled WGS sequence"/>
</dbReference>
<keyword evidence="5" id="KW-1185">Reference proteome</keyword>
<dbReference type="GO" id="GO:0016491">
    <property type="term" value="F:oxidoreductase activity"/>
    <property type="evidence" value="ECO:0007669"/>
    <property type="project" value="InterPro"/>
</dbReference>
<dbReference type="SUPFAM" id="SSF52218">
    <property type="entry name" value="Flavoproteins"/>
    <property type="match status" value="1"/>
</dbReference>
<dbReference type="InterPro" id="IPR029039">
    <property type="entry name" value="Flavoprotein-like_sf"/>
</dbReference>
<dbReference type="PANTHER" id="PTHR43741:SF4">
    <property type="entry name" value="FMN-DEPENDENT NADH:QUINONE OXIDOREDUCTASE"/>
    <property type="match status" value="1"/>
</dbReference>
<dbReference type="Pfam" id="PF03358">
    <property type="entry name" value="FMN_red"/>
    <property type="match status" value="1"/>
</dbReference>
<name>A0A1G5XK90_9EURY</name>
<comment type="cofactor">
    <cofactor evidence="1">
        <name>[4Fe-4S] cluster</name>
        <dbReference type="ChEBI" id="CHEBI:49883"/>
    </cofactor>
</comment>
<dbReference type="InterPro" id="IPR050104">
    <property type="entry name" value="FMN-dep_NADH:Q_OxRdtase_AzoR1"/>
</dbReference>
<dbReference type="AlphaFoldDB" id="A0A1G5XK90"/>
<dbReference type="InterPro" id="IPR005025">
    <property type="entry name" value="FMN_Rdtase-like_dom"/>
</dbReference>
<feature type="domain" description="NADPH-dependent FMN reductase-like" evidence="3">
    <location>
        <begin position="1"/>
        <end position="133"/>
    </location>
</feature>
<evidence type="ECO:0000313" key="4">
    <source>
        <dbReference type="EMBL" id="SDA70888.1"/>
    </source>
</evidence>
<reference evidence="4 5" key="1">
    <citation type="submission" date="2016-10" db="EMBL/GenBank/DDBJ databases">
        <authorList>
            <person name="Varghese N."/>
            <person name="Submissions S."/>
        </authorList>
    </citation>
    <scope>NUCLEOTIDE SEQUENCE [LARGE SCALE GENOMIC DNA]</scope>
    <source>
        <strain evidence="4 5">DSM 16643</strain>
    </source>
</reference>
<evidence type="ECO:0000256" key="2">
    <source>
        <dbReference type="ARBA" id="ARBA00038292"/>
    </source>
</evidence>
<organism evidence="4 5">
    <name type="scientific">Methanobrevibacter millerae</name>
    <dbReference type="NCBI Taxonomy" id="230361"/>
    <lineage>
        <taxon>Archaea</taxon>
        <taxon>Methanobacteriati</taxon>
        <taxon>Methanobacteriota</taxon>
        <taxon>Methanomada group</taxon>
        <taxon>Methanobacteria</taxon>
        <taxon>Methanobacteriales</taxon>
        <taxon>Methanobacteriaceae</taxon>
        <taxon>Methanobrevibacter</taxon>
    </lineage>
</organism>
<dbReference type="OrthoDB" id="9059at2157"/>
<gene>
    <name evidence="4" type="ORF">SAMN02910315_02331</name>
</gene>
<protein>
    <submittedName>
        <fullName evidence="4">Multimeric flavodoxin WrbA</fullName>
    </submittedName>
</protein>
<evidence type="ECO:0000256" key="1">
    <source>
        <dbReference type="ARBA" id="ARBA00001966"/>
    </source>
</evidence>
<comment type="similarity">
    <text evidence="2">Belongs to the SsuE family. Isf subfamily.</text>
</comment>
<proteinExistence type="inferred from homology"/>
<dbReference type="RefSeq" id="WP_149732806.1">
    <property type="nucleotide sequence ID" value="NZ_FMXB01000029.1"/>
</dbReference>
<evidence type="ECO:0000259" key="3">
    <source>
        <dbReference type="Pfam" id="PF03358"/>
    </source>
</evidence>
<dbReference type="Gene3D" id="3.40.50.360">
    <property type="match status" value="1"/>
</dbReference>
<evidence type="ECO:0000313" key="5">
    <source>
        <dbReference type="Proteomes" id="UP000323439"/>
    </source>
</evidence>